<evidence type="ECO:0000313" key="2">
    <source>
        <dbReference type="Proteomes" id="UP001145742"/>
    </source>
</evidence>
<protein>
    <submittedName>
        <fullName evidence="1">Uncharacterized protein</fullName>
    </submittedName>
</protein>
<comment type="caution">
    <text evidence="1">The sequence shown here is derived from an EMBL/GenBank/DDBJ whole genome shotgun (WGS) entry which is preliminary data.</text>
</comment>
<dbReference type="EMBL" id="WHWB01032386">
    <property type="protein sequence ID" value="KAJ7425792.1"/>
    <property type="molecule type" value="Genomic_DNA"/>
</dbReference>
<evidence type="ECO:0000313" key="1">
    <source>
        <dbReference type="EMBL" id="KAJ7425792.1"/>
    </source>
</evidence>
<keyword evidence="2" id="KW-1185">Reference proteome</keyword>
<proteinExistence type="predicted"/>
<gene>
    <name evidence="1" type="ORF">WISP_21798</name>
</gene>
<reference evidence="1" key="1">
    <citation type="submission" date="2019-10" db="EMBL/GenBank/DDBJ databases">
        <authorList>
            <person name="Soares A.E.R."/>
            <person name="Aleixo A."/>
            <person name="Schneider P."/>
            <person name="Miyaki C.Y."/>
            <person name="Schneider M.P."/>
            <person name="Mello C."/>
            <person name="Vasconcelos A.T.R."/>
        </authorList>
    </citation>
    <scope>NUCLEOTIDE SEQUENCE</scope>
    <source>
        <tissue evidence="1">Muscle</tissue>
    </source>
</reference>
<organism evidence="1 2">
    <name type="scientific">Willisornis vidua</name>
    <name type="common">Xingu scale-backed antbird</name>
    <dbReference type="NCBI Taxonomy" id="1566151"/>
    <lineage>
        <taxon>Eukaryota</taxon>
        <taxon>Metazoa</taxon>
        <taxon>Chordata</taxon>
        <taxon>Craniata</taxon>
        <taxon>Vertebrata</taxon>
        <taxon>Euteleostomi</taxon>
        <taxon>Archelosauria</taxon>
        <taxon>Archosauria</taxon>
        <taxon>Dinosauria</taxon>
        <taxon>Saurischia</taxon>
        <taxon>Theropoda</taxon>
        <taxon>Coelurosauria</taxon>
        <taxon>Aves</taxon>
        <taxon>Neognathae</taxon>
        <taxon>Neoaves</taxon>
        <taxon>Telluraves</taxon>
        <taxon>Australaves</taxon>
        <taxon>Passeriformes</taxon>
        <taxon>Thamnophilidae</taxon>
        <taxon>Willisornis</taxon>
    </lineage>
</organism>
<sequence>MGKGLEGKPYEEQLRSLGLFSLEKRRLRTNLIVVFNILMRGTKRAVLEKPQLDSFGIAVQEDVDQLEGVQRGALRVIRGLGYDQEVPSLLSQYAWKFKTGPAYFHSKLPKSLNIWKSLFVHMKLSLYKSKFADDTKLGESVDSLKSMEALQADLDRSKNWEIINHMKFNKGKCWILHMGQGNPDVWTDWGIRCWKVVLGKGPGGPG</sequence>
<name>A0ABQ9DSJ4_9PASS</name>
<dbReference type="Proteomes" id="UP001145742">
    <property type="component" value="Unassembled WGS sequence"/>
</dbReference>
<accession>A0ABQ9DSJ4</accession>